<organism evidence="2 3">
    <name type="scientific">Schizopora paradoxa</name>
    <dbReference type="NCBI Taxonomy" id="27342"/>
    <lineage>
        <taxon>Eukaryota</taxon>
        <taxon>Fungi</taxon>
        <taxon>Dikarya</taxon>
        <taxon>Basidiomycota</taxon>
        <taxon>Agaricomycotina</taxon>
        <taxon>Agaricomycetes</taxon>
        <taxon>Hymenochaetales</taxon>
        <taxon>Schizoporaceae</taxon>
        <taxon>Schizopora</taxon>
    </lineage>
</organism>
<gene>
    <name evidence="2" type="ORF">SCHPADRAFT_995937</name>
</gene>
<dbReference type="AlphaFoldDB" id="A0A0H2RTI8"/>
<name>A0A0H2RTI8_9AGAM</name>
<dbReference type="Gene3D" id="1.20.1280.50">
    <property type="match status" value="1"/>
</dbReference>
<dbReference type="SUPFAM" id="SSF52058">
    <property type="entry name" value="L domain-like"/>
    <property type="match status" value="1"/>
</dbReference>
<dbReference type="STRING" id="27342.A0A0H2RTI8"/>
<evidence type="ECO:0000259" key="1">
    <source>
        <dbReference type="Pfam" id="PF12937"/>
    </source>
</evidence>
<evidence type="ECO:0000313" key="2">
    <source>
        <dbReference type="EMBL" id="KLO15330.1"/>
    </source>
</evidence>
<dbReference type="Gene3D" id="3.80.10.10">
    <property type="entry name" value="Ribonuclease Inhibitor"/>
    <property type="match status" value="1"/>
</dbReference>
<feature type="domain" description="F-box" evidence="1">
    <location>
        <begin position="104"/>
        <end position="156"/>
    </location>
</feature>
<sequence>MNTNLDGESLETAMHNVISSWLVHNDPIPEAWKQTISPIDAMSSNEFLALDTSECRQLVSRSQSSLRRLQCLSDTFRVLSYFYAAKLSAAESNLYAVSNMWSLASLPSELLVRIFEFVVFGDRTLKNRWRAAVPLSHVCRYFRRTALSCPLLWSDVSGNAGMVSLSLSRSEDVPLDVTVAFDTVGSLLDKFLPEASTHSKRWRTLTLQVYCKDSEGVNHRDVEGTLSMFNICQIFGAVDAPSLESLSVINLSDFTLLEEKGSFSQWNTPNLRYLNTTLIPLSLRGLSNLTHLDFTVMMDQFHYNKFFKSVSQLKSIEDLALKLKISRAADHTSTQVFEKTTELCVRRLRVEVAIGSQSTTSFLRSLFSPLTFPNAVSLEVRFTGAVASIYTRYYDYGEEVEIEDGPMLLAAEETNCILHHDGQFPLVERFSLDVTGDVDIDRNPESWYDLQRGKIYLDVPINKLPNLKHLQMCCNGNLSPSFPGWVYGGPVADWTSAIRLPALETINIVIYCPGTAYGFAALIKEILHRQREQRKWETFRELSVTTVDRSAVPGRRTVSATYGGVAAQAWCARRLLITQGYYPSFASGTYVD</sequence>
<dbReference type="EMBL" id="KQ085931">
    <property type="protein sequence ID" value="KLO15330.1"/>
    <property type="molecule type" value="Genomic_DNA"/>
</dbReference>
<dbReference type="OrthoDB" id="2835096at2759"/>
<dbReference type="Pfam" id="PF12937">
    <property type="entry name" value="F-box-like"/>
    <property type="match status" value="1"/>
</dbReference>
<accession>A0A0H2RTI8</accession>
<dbReference type="InterPro" id="IPR032675">
    <property type="entry name" value="LRR_dom_sf"/>
</dbReference>
<dbReference type="InterPro" id="IPR001810">
    <property type="entry name" value="F-box_dom"/>
</dbReference>
<evidence type="ECO:0000313" key="3">
    <source>
        <dbReference type="Proteomes" id="UP000053477"/>
    </source>
</evidence>
<dbReference type="Proteomes" id="UP000053477">
    <property type="component" value="Unassembled WGS sequence"/>
</dbReference>
<keyword evidence="3" id="KW-1185">Reference proteome</keyword>
<dbReference type="InterPro" id="IPR036047">
    <property type="entry name" value="F-box-like_dom_sf"/>
</dbReference>
<reference evidence="2 3" key="1">
    <citation type="submission" date="2015-04" db="EMBL/GenBank/DDBJ databases">
        <title>Complete genome sequence of Schizopora paradoxa KUC8140, a cosmopolitan wood degrader in East Asia.</title>
        <authorList>
            <consortium name="DOE Joint Genome Institute"/>
            <person name="Min B."/>
            <person name="Park H."/>
            <person name="Jang Y."/>
            <person name="Kim J.-J."/>
            <person name="Kim K.H."/>
            <person name="Pangilinan J."/>
            <person name="Lipzen A."/>
            <person name="Riley R."/>
            <person name="Grigoriev I.V."/>
            <person name="Spatafora J.W."/>
            <person name="Choi I.-G."/>
        </authorList>
    </citation>
    <scope>NUCLEOTIDE SEQUENCE [LARGE SCALE GENOMIC DNA]</scope>
    <source>
        <strain evidence="2 3">KUC8140</strain>
    </source>
</reference>
<protein>
    <recommendedName>
        <fullName evidence="1">F-box domain-containing protein</fullName>
    </recommendedName>
</protein>
<dbReference type="InParanoid" id="A0A0H2RTI8"/>
<dbReference type="SUPFAM" id="SSF81383">
    <property type="entry name" value="F-box domain"/>
    <property type="match status" value="1"/>
</dbReference>
<proteinExistence type="predicted"/>